<evidence type="ECO:0000256" key="11">
    <source>
        <dbReference type="ARBA" id="ARBA00029960"/>
    </source>
</evidence>
<gene>
    <name evidence="14" type="ORF">D9757_000248</name>
</gene>
<keyword evidence="9" id="KW-0547">Nucleotide-binding</keyword>
<accession>A0A8H5MHN0</accession>
<dbReference type="GO" id="GO:0008531">
    <property type="term" value="F:riboflavin kinase activity"/>
    <property type="evidence" value="ECO:0007669"/>
    <property type="project" value="UniProtKB-EC"/>
</dbReference>
<dbReference type="EC" id="2.7.1.26" evidence="4"/>
<dbReference type="AlphaFoldDB" id="A0A8H5MHN0"/>
<evidence type="ECO:0000256" key="2">
    <source>
        <dbReference type="ARBA" id="ARBA00005201"/>
    </source>
</evidence>
<feature type="region of interest" description="Disordered" evidence="12">
    <location>
        <begin position="202"/>
        <end position="222"/>
    </location>
</feature>
<dbReference type="Gene3D" id="2.40.30.30">
    <property type="entry name" value="Riboflavin kinase-like"/>
    <property type="match status" value="1"/>
</dbReference>
<dbReference type="GO" id="GO:0005524">
    <property type="term" value="F:ATP binding"/>
    <property type="evidence" value="ECO:0007669"/>
    <property type="project" value="UniProtKB-KW"/>
</dbReference>
<evidence type="ECO:0000313" key="14">
    <source>
        <dbReference type="EMBL" id="KAF5393801.1"/>
    </source>
</evidence>
<reference evidence="14 15" key="1">
    <citation type="journal article" date="2020" name="ISME J.">
        <title>Uncovering the hidden diversity of litter-decomposition mechanisms in mushroom-forming fungi.</title>
        <authorList>
            <person name="Floudas D."/>
            <person name="Bentzer J."/>
            <person name="Ahren D."/>
            <person name="Johansson T."/>
            <person name="Persson P."/>
            <person name="Tunlid A."/>
        </authorList>
    </citation>
    <scope>NUCLEOTIDE SEQUENCE [LARGE SCALE GENOMIC DNA]</scope>
    <source>
        <strain evidence="14 15">CBS 406.79</strain>
    </source>
</reference>
<comment type="caution">
    <text evidence="14">The sequence shown here is derived from an EMBL/GenBank/DDBJ whole genome shotgun (WGS) entry which is preliminary data.</text>
</comment>
<sequence length="222" mass="24824">MAETVRPAAPIQTSSSRAQRPLLVGPSSVTSPYPIALSGRVCKGFGRGGKDLGCPTANFPEDNSDVEKMVGKVETGVYYGWARVIPTSDQVENGDAAHSPQNRLSEFDTRVHPMVMSLGWNPFYKNEKLTAEIHVMHEFGGDFYEYELRAMVLGYIRPELDYINQEALIEDIDTDKLVAQNCLAREAYRNFSEDKFFFEPSLSGSTKHTQTNGHGEMQEHKL</sequence>
<dbReference type="InterPro" id="IPR023465">
    <property type="entry name" value="Riboflavin_kinase_dom_sf"/>
</dbReference>
<dbReference type="GO" id="GO:0009398">
    <property type="term" value="P:FMN biosynthetic process"/>
    <property type="evidence" value="ECO:0007669"/>
    <property type="project" value="UniProtKB-UniPathway"/>
</dbReference>
<comment type="pathway">
    <text evidence="2">Cofactor biosynthesis; FMN biosynthesis; FMN from riboflavin (ATP route): step 1/1.</text>
</comment>
<keyword evidence="8" id="KW-0808">Transferase</keyword>
<keyword evidence="15" id="KW-1185">Reference proteome</keyword>
<dbReference type="PANTHER" id="PTHR22749">
    <property type="entry name" value="RIBOFLAVIN KINASE/FMN ADENYLYLTRANSFERASE"/>
    <property type="match status" value="1"/>
</dbReference>
<evidence type="ECO:0000256" key="7">
    <source>
        <dbReference type="ARBA" id="ARBA00022643"/>
    </source>
</evidence>
<evidence type="ECO:0000256" key="4">
    <source>
        <dbReference type="ARBA" id="ARBA00012105"/>
    </source>
</evidence>
<keyword evidence="7" id="KW-0288">FMN</keyword>
<dbReference type="EMBL" id="JAACJN010000001">
    <property type="protein sequence ID" value="KAF5393801.1"/>
    <property type="molecule type" value="Genomic_DNA"/>
</dbReference>
<evidence type="ECO:0000256" key="6">
    <source>
        <dbReference type="ARBA" id="ARBA00022630"/>
    </source>
</evidence>
<dbReference type="SMART" id="SM00904">
    <property type="entry name" value="Flavokinase"/>
    <property type="match status" value="1"/>
</dbReference>
<proteinExistence type="inferred from homology"/>
<protein>
    <recommendedName>
        <fullName evidence="5">Riboflavin kinase</fullName>
        <ecNumber evidence="4">2.7.1.26</ecNumber>
    </recommendedName>
    <alternativeName>
        <fullName evidence="11">Flavin mononucleotide kinase 1</fullName>
    </alternativeName>
</protein>
<dbReference type="PANTHER" id="PTHR22749:SF6">
    <property type="entry name" value="RIBOFLAVIN KINASE"/>
    <property type="match status" value="1"/>
</dbReference>
<dbReference type="InterPro" id="IPR015865">
    <property type="entry name" value="Riboflavin_kinase_bac/euk"/>
</dbReference>
<feature type="region of interest" description="Disordered" evidence="12">
    <location>
        <begin position="1"/>
        <end position="25"/>
    </location>
</feature>
<dbReference type="OrthoDB" id="276388at2759"/>
<comment type="function">
    <text evidence="1">Catalyzes the phosphorylation of riboflavin (vitamin B2) to form flavin mononucleotide (FMN) coenzyme.</text>
</comment>
<dbReference type="GO" id="GO:0009231">
    <property type="term" value="P:riboflavin biosynthetic process"/>
    <property type="evidence" value="ECO:0007669"/>
    <property type="project" value="InterPro"/>
</dbReference>
<name>A0A8H5MHN0_9AGAR</name>
<keyword evidence="10" id="KW-0067">ATP-binding</keyword>
<evidence type="ECO:0000256" key="3">
    <source>
        <dbReference type="ARBA" id="ARBA00010108"/>
    </source>
</evidence>
<dbReference type="Pfam" id="PF01687">
    <property type="entry name" value="Flavokinase"/>
    <property type="match status" value="1"/>
</dbReference>
<evidence type="ECO:0000256" key="8">
    <source>
        <dbReference type="ARBA" id="ARBA00022679"/>
    </source>
</evidence>
<comment type="similarity">
    <text evidence="3">Belongs to the flavokinase family.</text>
</comment>
<evidence type="ECO:0000256" key="10">
    <source>
        <dbReference type="ARBA" id="ARBA00022840"/>
    </source>
</evidence>
<dbReference type="SUPFAM" id="SSF82114">
    <property type="entry name" value="Riboflavin kinase-like"/>
    <property type="match status" value="1"/>
</dbReference>
<evidence type="ECO:0000313" key="15">
    <source>
        <dbReference type="Proteomes" id="UP000518752"/>
    </source>
</evidence>
<evidence type="ECO:0000259" key="13">
    <source>
        <dbReference type="SMART" id="SM00904"/>
    </source>
</evidence>
<evidence type="ECO:0000256" key="1">
    <source>
        <dbReference type="ARBA" id="ARBA00003572"/>
    </source>
</evidence>
<dbReference type="UniPathway" id="UPA00276">
    <property type="reaction ID" value="UER00406"/>
</dbReference>
<dbReference type="Proteomes" id="UP000518752">
    <property type="component" value="Unassembled WGS sequence"/>
</dbReference>
<evidence type="ECO:0000256" key="9">
    <source>
        <dbReference type="ARBA" id="ARBA00022741"/>
    </source>
</evidence>
<feature type="compositionally biased region" description="Polar residues" evidence="12">
    <location>
        <begin position="202"/>
        <end position="213"/>
    </location>
</feature>
<organism evidence="14 15">
    <name type="scientific">Collybiopsis confluens</name>
    <dbReference type="NCBI Taxonomy" id="2823264"/>
    <lineage>
        <taxon>Eukaryota</taxon>
        <taxon>Fungi</taxon>
        <taxon>Dikarya</taxon>
        <taxon>Basidiomycota</taxon>
        <taxon>Agaricomycotina</taxon>
        <taxon>Agaricomycetes</taxon>
        <taxon>Agaricomycetidae</taxon>
        <taxon>Agaricales</taxon>
        <taxon>Marasmiineae</taxon>
        <taxon>Omphalotaceae</taxon>
        <taxon>Collybiopsis</taxon>
    </lineage>
</organism>
<keyword evidence="6" id="KW-0285">Flavoprotein</keyword>
<dbReference type="GO" id="GO:0005739">
    <property type="term" value="C:mitochondrion"/>
    <property type="evidence" value="ECO:0007669"/>
    <property type="project" value="TreeGrafter"/>
</dbReference>
<feature type="domain" description="Riboflavin kinase" evidence="13">
    <location>
        <begin position="30"/>
        <end position="184"/>
    </location>
</feature>
<evidence type="ECO:0000256" key="5">
    <source>
        <dbReference type="ARBA" id="ARBA00017394"/>
    </source>
</evidence>
<dbReference type="InterPro" id="IPR023468">
    <property type="entry name" value="Riboflavin_kinase"/>
</dbReference>
<evidence type="ECO:0000256" key="12">
    <source>
        <dbReference type="SAM" id="MobiDB-lite"/>
    </source>
</evidence>